<dbReference type="KEGG" id="dor:Desor_3822"/>
<keyword evidence="1" id="KW-0472">Membrane</keyword>
<dbReference type="EMBL" id="CP003108">
    <property type="protein sequence ID" value="AET69281.1"/>
    <property type="molecule type" value="Genomic_DNA"/>
</dbReference>
<gene>
    <name evidence="2" type="ordered locus">Desor_3822</name>
</gene>
<feature type="transmembrane region" description="Helical" evidence="1">
    <location>
        <begin position="6"/>
        <end position="22"/>
    </location>
</feature>
<sequence length="136" mass="15288">MNDLLIFSAIGLIIMVLGLLLLKREKRLFKDPVTTHATVVNYYNYIDPSASHIRTMYTMAVEYCLPDGQVIHAREQEGSTNKKYAVGTEIDIVYSREKPDFFIVKGDKSRMRILYGMIVTGILMLAVGIITVINGG</sequence>
<feature type="transmembrane region" description="Helical" evidence="1">
    <location>
        <begin position="113"/>
        <end position="133"/>
    </location>
</feature>
<protein>
    <recommendedName>
        <fullName evidence="4">DUF3592 domain-containing protein</fullName>
    </recommendedName>
</protein>
<name>G7W9E4_DESOD</name>
<organism evidence="2 3">
    <name type="scientific">Desulfosporosinus orientis (strain ATCC 19365 / DSM 765 / NCIMB 8382 / VKM B-1628 / Singapore I)</name>
    <name type="common">Desulfotomaculum orientis</name>
    <dbReference type="NCBI Taxonomy" id="768706"/>
    <lineage>
        <taxon>Bacteria</taxon>
        <taxon>Bacillati</taxon>
        <taxon>Bacillota</taxon>
        <taxon>Clostridia</taxon>
        <taxon>Eubacteriales</taxon>
        <taxon>Desulfitobacteriaceae</taxon>
        <taxon>Desulfosporosinus</taxon>
    </lineage>
</organism>
<accession>G7W9E4</accession>
<dbReference type="AlphaFoldDB" id="G7W9E4"/>
<dbReference type="PATRIC" id="fig|768706.3.peg.3866"/>
<keyword evidence="1" id="KW-0812">Transmembrane</keyword>
<evidence type="ECO:0000313" key="2">
    <source>
        <dbReference type="EMBL" id="AET69281.1"/>
    </source>
</evidence>
<dbReference type="OrthoDB" id="3035013at2"/>
<dbReference type="HOGENOM" id="CLU_1872096_0_0_9"/>
<reference evidence="3" key="1">
    <citation type="submission" date="2011-11" db="EMBL/GenBank/DDBJ databases">
        <title>Complete sequence of Desulfosporosinus orientis DSM 765.</title>
        <authorList>
            <person name="Lucas S."/>
            <person name="Han J."/>
            <person name="Lapidus A."/>
            <person name="Cheng J.-F."/>
            <person name="Goodwin L."/>
            <person name="Pitluck S."/>
            <person name="Peters L."/>
            <person name="Ovchinnikova G."/>
            <person name="Teshima H."/>
            <person name="Detter J.C."/>
            <person name="Han C."/>
            <person name="Tapia R."/>
            <person name="Land M."/>
            <person name="Hauser L."/>
            <person name="Kyrpides N."/>
            <person name="Ivanova N."/>
            <person name="Pagani I."/>
            <person name="Pester M."/>
            <person name="Spring S."/>
            <person name="Ollivier B."/>
            <person name="Rattei T."/>
            <person name="Klenk H.-P."/>
            <person name="Wagner M."/>
            <person name="Loy A."/>
            <person name="Woyke T."/>
        </authorList>
    </citation>
    <scope>NUCLEOTIDE SEQUENCE [LARGE SCALE GENOMIC DNA]</scope>
    <source>
        <strain evidence="3">ATCC 19365 / DSM 765 / NCIMB 8382 / VKM B-1628</strain>
    </source>
</reference>
<dbReference type="Proteomes" id="UP000006346">
    <property type="component" value="Chromosome"/>
</dbReference>
<evidence type="ECO:0008006" key="4">
    <source>
        <dbReference type="Google" id="ProtNLM"/>
    </source>
</evidence>
<dbReference type="RefSeq" id="WP_014186088.1">
    <property type="nucleotide sequence ID" value="NC_016584.1"/>
</dbReference>
<keyword evidence="1" id="KW-1133">Transmembrane helix</keyword>
<evidence type="ECO:0000313" key="3">
    <source>
        <dbReference type="Proteomes" id="UP000006346"/>
    </source>
</evidence>
<keyword evidence="3" id="KW-1185">Reference proteome</keyword>
<evidence type="ECO:0000256" key="1">
    <source>
        <dbReference type="SAM" id="Phobius"/>
    </source>
</evidence>
<reference evidence="2 3" key="2">
    <citation type="journal article" date="2012" name="J. Bacteriol.">
        <title>Complete genome sequences of Desulfosporosinus orientis DSM765T, Desulfosporosinus youngiae DSM17734T, Desulfosporosinus meridiei DSM13257T, and Desulfosporosinus acidiphilus DSM22704T.</title>
        <authorList>
            <person name="Pester M."/>
            <person name="Brambilla E."/>
            <person name="Alazard D."/>
            <person name="Rattei T."/>
            <person name="Weinmaier T."/>
            <person name="Han J."/>
            <person name="Lucas S."/>
            <person name="Lapidus A."/>
            <person name="Cheng J.F."/>
            <person name="Goodwin L."/>
            <person name="Pitluck S."/>
            <person name="Peters L."/>
            <person name="Ovchinnikova G."/>
            <person name="Teshima H."/>
            <person name="Detter J.C."/>
            <person name="Han C.S."/>
            <person name="Tapia R."/>
            <person name="Land M.L."/>
            <person name="Hauser L."/>
            <person name="Kyrpides N.C."/>
            <person name="Ivanova N.N."/>
            <person name="Pagani I."/>
            <person name="Huntmann M."/>
            <person name="Wei C.L."/>
            <person name="Davenport K.W."/>
            <person name="Daligault H."/>
            <person name="Chain P.S."/>
            <person name="Chen A."/>
            <person name="Mavromatis K."/>
            <person name="Markowitz V."/>
            <person name="Szeto E."/>
            <person name="Mikhailova N."/>
            <person name="Pati A."/>
            <person name="Wagner M."/>
            <person name="Woyke T."/>
            <person name="Ollivier B."/>
            <person name="Klenk H.P."/>
            <person name="Spring S."/>
            <person name="Loy A."/>
        </authorList>
    </citation>
    <scope>NUCLEOTIDE SEQUENCE [LARGE SCALE GENOMIC DNA]</scope>
    <source>
        <strain evidence="3">ATCC 19365 / DSM 765 / NCIMB 8382 / VKM B-1628</strain>
    </source>
</reference>
<proteinExistence type="predicted"/>